<comment type="caution">
    <text evidence="2">The sequence shown here is derived from an EMBL/GenBank/DDBJ whole genome shotgun (WGS) entry which is preliminary data.</text>
</comment>
<accession>A0A2N3I6K4</accession>
<dbReference type="Proteomes" id="UP000233618">
    <property type="component" value="Unassembled WGS sequence"/>
</dbReference>
<dbReference type="AlphaFoldDB" id="A0A2N3I6K4"/>
<name>A0A2N3I6K4_9BACT</name>
<keyword evidence="3" id="KW-1185">Reference proteome</keyword>
<reference evidence="2 3" key="1">
    <citation type="journal article" date="2017" name="Front. Microbiol.">
        <title>Labilibaculum manganireducens gen. nov., sp. nov. and Labilibaculum filiforme sp. nov., Novel Bacteroidetes Isolated from Subsurface Sediments of the Baltic Sea.</title>
        <authorList>
            <person name="Vandieken V."/>
            <person name="Marshall I.P."/>
            <person name="Niemann H."/>
            <person name="Engelen B."/>
            <person name="Cypionka H."/>
        </authorList>
    </citation>
    <scope>NUCLEOTIDE SEQUENCE [LARGE SCALE GENOMIC DNA]</scope>
    <source>
        <strain evidence="2 3">59.10-2M</strain>
    </source>
</reference>
<dbReference type="NCBIfam" id="TIGR04183">
    <property type="entry name" value="Por_Secre_tail"/>
    <property type="match status" value="1"/>
</dbReference>
<dbReference type="EMBL" id="MVDE01000018">
    <property type="protein sequence ID" value="PKQ65964.1"/>
    <property type="molecule type" value="Genomic_DNA"/>
</dbReference>
<evidence type="ECO:0008006" key="4">
    <source>
        <dbReference type="Google" id="ProtNLM"/>
    </source>
</evidence>
<proteinExistence type="predicted"/>
<sequence>DTDGDGVITDPEIAGDTDGDGVITDPEIAGDTDGDGVITDPELAGDTDGDGVITDPEIAGDTDGDGVITDPEIAGDTDGDGVITDPEIAGDTDGDGVITDPEIAGDTDGDGVITDPEIAGDTDGDGVITDPEIAGDTNGDGVIDDSESTEITLNLVNDVDNPLSLCDDTEVELAYTDLIGNPSQYRIIFGESASAAGFHDIDYTDILSDSGVFQFAVPVGVSDGLYEGNLQLRNNFGIESVAYKFQFIVNVSAEYIISKYDDVVLCDNSSERFVAYQWYKDGVAVPGAVNQFYNDPDGLIGSYSLDLITIDGQHLTTCSKEFNIPLNKSISVYPNPVSSNSKCTVRMNGFDEDELLGSQLSIFNSFGAKVFYTEDVIKENVLLLQLKNGVYVGYVTTETGSKYSFKILIQK</sequence>
<dbReference type="InterPro" id="IPR018247">
    <property type="entry name" value="EF_Hand_1_Ca_BS"/>
</dbReference>
<gene>
    <name evidence="2" type="ORF">BZG01_12430</name>
</gene>
<organism evidence="2 3">
    <name type="scientific">Labilibaculum manganireducens</name>
    <dbReference type="NCBI Taxonomy" id="1940525"/>
    <lineage>
        <taxon>Bacteria</taxon>
        <taxon>Pseudomonadati</taxon>
        <taxon>Bacteroidota</taxon>
        <taxon>Bacteroidia</taxon>
        <taxon>Marinilabiliales</taxon>
        <taxon>Marinifilaceae</taxon>
        <taxon>Labilibaculum</taxon>
    </lineage>
</organism>
<feature type="region of interest" description="Disordered" evidence="1">
    <location>
        <begin position="1"/>
        <end position="67"/>
    </location>
</feature>
<feature type="non-terminal residue" evidence="2">
    <location>
        <position position="1"/>
    </location>
</feature>
<evidence type="ECO:0000256" key="1">
    <source>
        <dbReference type="SAM" id="MobiDB-lite"/>
    </source>
</evidence>
<dbReference type="RefSeq" id="WP_143470903.1">
    <property type="nucleotide sequence ID" value="NZ_MVDE01000018.1"/>
</dbReference>
<evidence type="ECO:0000313" key="2">
    <source>
        <dbReference type="EMBL" id="PKQ65964.1"/>
    </source>
</evidence>
<protein>
    <recommendedName>
        <fullName evidence="4">Secretion system C-terminal sorting domain-containing protein</fullName>
    </recommendedName>
</protein>
<dbReference type="InterPro" id="IPR026444">
    <property type="entry name" value="Secre_tail"/>
</dbReference>
<feature type="region of interest" description="Disordered" evidence="1">
    <location>
        <begin position="117"/>
        <end position="142"/>
    </location>
</feature>
<evidence type="ECO:0000313" key="3">
    <source>
        <dbReference type="Proteomes" id="UP000233618"/>
    </source>
</evidence>
<dbReference type="PROSITE" id="PS00018">
    <property type="entry name" value="EF_HAND_1"/>
    <property type="match status" value="2"/>
</dbReference>